<protein>
    <recommendedName>
        <fullName evidence="18">Bifunctional protein GlmU</fullName>
    </recommendedName>
    <domain>
        <recommendedName>
            <fullName evidence="18">UDP-N-acetylglucosamine pyrophosphorylase</fullName>
            <ecNumber evidence="18">2.7.7.23</ecNumber>
        </recommendedName>
        <alternativeName>
            <fullName evidence="18">N-acetylglucosamine-1-phosphate uridyltransferase</fullName>
        </alternativeName>
    </domain>
    <domain>
        <recommendedName>
            <fullName evidence="18">Glucosamine-1-phosphate N-acetyltransferase</fullName>
            <ecNumber evidence="18">2.3.1.157</ecNumber>
        </recommendedName>
    </domain>
</protein>
<comment type="pathway">
    <text evidence="18">Nucleotide-sugar biosynthesis; UDP-N-acetyl-alpha-D-glucosamine biosynthesis; UDP-N-acetyl-alpha-D-glucosamine from N-acetyl-alpha-D-glucosamine 1-phosphate: step 1/1.</text>
</comment>
<comment type="cofactor">
    <cofactor evidence="18">
        <name>Mg(2+)</name>
        <dbReference type="ChEBI" id="CHEBI:18420"/>
    </cofactor>
    <text evidence="18">Binds 1 Mg(2+) ion per subunit.</text>
</comment>
<dbReference type="HAMAP" id="MF_01631">
    <property type="entry name" value="GlmU"/>
    <property type="match status" value="1"/>
</dbReference>
<feature type="binding site" evidence="18">
    <location>
        <position position="71"/>
    </location>
    <ligand>
        <name>UDP-N-acetyl-alpha-D-glucosamine</name>
        <dbReference type="ChEBI" id="CHEBI:57705"/>
    </ligand>
</feature>
<keyword evidence="6 18" id="KW-0548">Nucleotidyltransferase</keyword>
<evidence type="ECO:0000256" key="17">
    <source>
        <dbReference type="ARBA" id="ARBA00049628"/>
    </source>
</evidence>
<dbReference type="NCBIfam" id="TIGR01173">
    <property type="entry name" value="glmU"/>
    <property type="match status" value="1"/>
</dbReference>
<dbReference type="Gene3D" id="2.160.10.10">
    <property type="entry name" value="Hexapeptide repeat proteins"/>
    <property type="match status" value="1"/>
</dbReference>
<keyword evidence="22" id="KW-1185">Reference proteome</keyword>
<dbReference type="EMBL" id="BAAAZE010000014">
    <property type="protein sequence ID" value="GAA4032814.1"/>
    <property type="molecule type" value="Genomic_DNA"/>
</dbReference>
<dbReference type="Pfam" id="PF12804">
    <property type="entry name" value="NTP_transf_3"/>
    <property type="match status" value="1"/>
</dbReference>
<organism evidence="21 22">
    <name type="scientific">Actimicrobium antarcticum</name>
    <dbReference type="NCBI Taxonomy" id="1051899"/>
    <lineage>
        <taxon>Bacteria</taxon>
        <taxon>Pseudomonadati</taxon>
        <taxon>Pseudomonadota</taxon>
        <taxon>Betaproteobacteria</taxon>
        <taxon>Burkholderiales</taxon>
        <taxon>Oxalobacteraceae</taxon>
        <taxon>Actimicrobium</taxon>
    </lineage>
</organism>
<comment type="similarity">
    <text evidence="3 18">In the N-terminal section; belongs to the N-acetylglucosamine-1-phosphate uridyltransferase family.</text>
</comment>
<gene>
    <name evidence="18 21" type="primary">glmU</name>
    <name evidence="21" type="ORF">GCM10022212_34830</name>
</gene>
<dbReference type="CDD" id="cd02540">
    <property type="entry name" value="GT2_GlmU_N_bac"/>
    <property type="match status" value="1"/>
</dbReference>
<feature type="binding site" evidence="18">
    <location>
        <position position="418"/>
    </location>
    <ligand>
        <name>acetyl-CoA</name>
        <dbReference type="ChEBI" id="CHEBI:57288"/>
    </ligand>
</feature>
<evidence type="ECO:0000256" key="12">
    <source>
        <dbReference type="ARBA" id="ARBA00023268"/>
    </source>
</evidence>
<evidence type="ECO:0000256" key="1">
    <source>
        <dbReference type="ARBA" id="ARBA00004496"/>
    </source>
</evidence>
<feature type="binding site" evidence="18">
    <location>
        <begin position="76"/>
        <end position="77"/>
    </location>
    <ligand>
        <name>UDP-N-acetyl-alpha-D-glucosamine</name>
        <dbReference type="ChEBI" id="CHEBI:57705"/>
    </ligand>
</feature>
<keyword evidence="11 18" id="KW-0573">Peptidoglycan synthesis</keyword>
<evidence type="ECO:0000256" key="6">
    <source>
        <dbReference type="ARBA" id="ARBA00022695"/>
    </source>
</evidence>
<evidence type="ECO:0000256" key="2">
    <source>
        <dbReference type="ARBA" id="ARBA00007707"/>
    </source>
</evidence>
<feature type="binding site" evidence="18">
    <location>
        <position position="222"/>
    </location>
    <ligand>
        <name>UDP-N-acetyl-alpha-D-glucosamine</name>
        <dbReference type="ChEBI" id="CHEBI:57705"/>
    </ligand>
</feature>
<dbReference type="InterPro" id="IPR005882">
    <property type="entry name" value="Bifunctional_GlmU"/>
</dbReference>
<dbReference type="SUPFAM" id="SSF51161">
    <property type="entry name" value="Trimeric LpxA-like enzymes"/>
    <property type="match status" value="1"/>
</dbReference>
<feature type="binding site" evidence="18">
    <location>
        <position position="20"/>
    </location>
    <ligand>
        <name>UDP-N-acetyl-alpha-D-glucosamine</name>
        <dbReference type="ChEBI" id="CHEBI:57705"/>
    </ligand>
</feature>
<feature type="active site" description="Proton acceptor" evidence="18">
    <location>
        <position position="358"/>
    </location>
</feature>
<evidence type="ECO:0000313" key="22">
    <source>
        <dbReference type="Proteomes" id="UP001501353"/>
    </source>
</evidence>
<evidence type="ECO:0000256" key="5">
    <source>
        <dbReference type="ARBA" id="ARBA00022679"/>
    </source>
</evidence>
<comment type="catalytic activity">
    <reaction evidence="15 18">
        <text>alpha-D-glucosamine 1-phosphate + acetyl-CoA = N-acetyl-alpha-D-glucosamine 1-phosphate + CoA + H(+)</text>
        <dbReference type="Rhea" id="RHEA:13725"/>
        <dbReference type="ChEBI" id="CHEBI:15378"/>
        <dbReference type="ChEBI" id="CHEBI:57287"/>
        <dbReference type="ChEBI" id="CHEBI:57288"/>
        <dbReference type="ChEBI" id="CHEBI:57776"/>
        <dbReference type="ChEBI" id="CHEBI:58516"/>
        <dbReference type="EC" id="2.3.1.157"/>
    </reaction>
</comment>
<comment type="pathway">
    <text evidence="18">Bacterial outer membrane biogenesis; LPS lipid A biosynthesis.</text>
</comment>
<evidence type="ECO:0000256" key="7">
    <source>
        <dbReference type="ARBA" id="ARBA00022723"/>
    </source>
</evidence>
<dbReference type="EC" id="2.7.7.23" evidence="18"/>
<feature type="binding site" evidence="18">
    <location>
        <position position="361"/>
    </location>
    <ligand>
        <name>UDP-N-acetyl-alpha-D-glucosamine</name>
        <dbReference type="ChEBI" id="CHEBI:57705"/>
    </ligand>
</feature>
<keyword evidence="7 18" id="KW-0479">Metal-binding</keyword>
<keyword evidence="8 18" id="KW-0677">Repeat</keyword>
<comment type="catalytic activity">
    <reaction evidence="16 18">
        <text>N-acetyl-alpha-D-glucosamine 1-phosphate + UTP + H(+) = UDP-N-acetyl-alpha-D-glucosamine + diphosphate</text>
        <dbReference type="Rhea" id="RHEA:13509"/>
        <dbReference type="ChEBI" id="CHEBI:15378"/>
        <dbReference type="ChEBI" id="CHEBI:33019"/>
        <dbReference type="ChEBI" id="CHEBI:46398"/>
        <dbReference type="ChEBI" id="CHEBI:57705"/>
        <dbReference type="ChEBI" id="CHEBI:57776"/>
        <dbReference type="EC" id="2.7.7.23"/>
    </reaction>
</comment>
<comment type="subcellular location">
    <subcellularLocation>
        <location evidence="1 18">Cytoplasm</location>
    </subcellularLocation>
</comment>
<accession>A0ABP7TXP0</accession>
<feature type="binding site" evidence="18">
    <location>
        <position position="435"/>
    </location>
    <ligand>
        <name>acetyl-CoA</name>
        <dbReference type="ChEBI" id="CHEBI:57288"/>
    </ligand>
</feature>
<keyword evidence="5 18" id="KW-0808">Transferase</keyword>
<feature type="binding site" evidence="18">
    <location>
        <begin position="6"/>
        <end position="9"/>
    </location>
    <ligand>
        <name>UDP-N-acetyl-alpha-D-glucosamine</name>
        <dbReference type="ChEBI" id="CHEBI:57705"/>
    </ligand>
</feature>
<evidence type="ECO:0000256" key="13">
    <source>
        <dbReference type="ARBA" id="ARBA00023315"/>
    </source>
</evidence>
<dbReference type="SUPFAM" id="SSF53448">
    <property type="entry name" value="Nucleotide-diphospho-sugar transferases"/>
    <property type="match status" value="1"/>
</dbReference>
<feature type="binding site" evidence="18">
    <location>
        <position position="164"/>
    </location>
    <ligand>
        <name>UDP-N-acetyl-alpha-D-glucosamine</name>
        <dbReference type="ChEBI" id="CHEBI:57705"/>
    </ligand>
</feature>
<dbReference type="PANTHER" id="PTHR43584:SF3">
    <property type="entry name" value="BIFUNCTIONAL PROTEIN GLMU"/>
    <property type="match status" value="1"/>
</dbReference>
<dbReference type="PANTHER" id="PTHR43584">
    <property type="entry name" value="NUCLEOTIDYL TRANSFERASE"/>
    <property type="match status" value="1"/>
</dbReference>
<feature type="region of interest" description="Pyrophosphorylase" evidence="18">
    <location>
        <begin position="1"/>
        <end position="224"/>
    </location>
</feature>
<evidence type="ECO:0000256" key="3">
    <source>
        <dbReference type="ARBA" id="ARBA00007947"/>
    </source>
</evidence>
<feature type="binding site" evidence="18">
    <location>
        <position position="328"/>
    </location>
    <ligand>
        <name>UDP-N-acetyl-alpha-D-glucosamine</name>
        <dbReference type="ChEBI" id="CHEBI:57705"/>
    </ligand>
</feature>
<keyword evidence="13 18" id="KW-0012">Acyltransferase</keyword>
<evidence type="ECO:0000256" key="14">
    <source>
        <dbReference type="ARBA" id="ARBA00023316"/>
    </source>
</evidence>
<dbReference type="InterPro" id="IPR050065">
    <property type="entry name" value="GlmU-like"/>
</dbReference>
<dbReference type="RefSeq" id="WP_344765315.1">
    <property type="nucleotide sequence ID" value="NZ_BAAAZE010000014.1"/>
</dbReference>
<keyword evidence="4 18" id="KW-0963">Cytoplasm</keyword>
<feature type="binding site" evidence="18">
    <location>
        <position position="375"/>
    </location>
    <ligand>
        <name>acetyl-CoA</name>
        <dbReference type="ChEBI" id="CHEBI:57288"/>
    </ligand>
</feature>
<comment type="function">
    <text evidence="17 18">Catalyzes the last two sequential reactions in the de novo biosynthetic pathway for UDP-N-acetylglucosamine (UDP-GlcNAc). The C-terminal domain catalyzes the transfer of acetyl group from acetyl coenzyme A to glucosamine-1-phosphate (GlcN-1-P) to produce N-acetylglucosamine-1-phosphate (GlcNAc-1-P), which is converted into UDP-GlcNAc by the transfer of uridine 5-monophosphate (from uridine 5-triphosphate), a reaction catalyzed by the N-terminal domain.</text>
</comment>
<dbReference type="InterPro" id="IPR011004">
    <property type="entry name" value="Trimer_LpxA-like_sf"/>
</dbReference>
<keyword evidence="14 18" id="KW-0961">Cell wall biogenesis/degradation</keyword>
<feature type="binding site" evidence="18">
    <location>
        <position position="372"/>
    </location>
    <ligand>
        <name>UDP-N-acetyl-alpha-D-glucosamine</name>
        <dbReference type="ChEBI" id="CHEBI:57705"/>
    </ligand>
</feature>
<dbReference type="Gene3D" id="3.90.550.10">
    <property type="entry name" value="Spore Coat Polysaccharide Biosynthesis Protein SpsA, Chain A"/>
    <property type="match status" value="1"/>
</dbReference>
<comment type="similarity">
    <text evidence="2 18">In the C-terminal section; belongs to the transferase hexapeptide repeat family.</text>
</comment>
<evidence type="ECO:0000256" key="11">
    <source>
        <dbReference type="ARBA" id="ARBA00022984"/>
    </source>
</evidence>
<feature type="region of interest" description="N-acetyltransferase" evidence="18">
    <location>
        <begin position="246"/>
        <end position="452"/>
    </location>
</feature>
<dbReference type="Pfam" id="PF25087">
    <property type="entry name" value="GMPPB_C"/>
    <property type="match status" value="1"/>
</dbReference>
<feature type="binding site" evidence="18">
    <location>
        <position position="346"/>
    </location>
    <ligand>
        <name>UDP-N-acetyl-alpha-D-glucosamine</name>
        <dbReference type="ChEBI" id="CHEBI:57705"/>
    </ligand>
</feature>
<evidence type="ECO:0000256" key="9">
    <source>
        <dbReference type="ARBA" id="ARBA00022842"/>
    </source>
</evidence>
<evidence type="ECO:0000259" key="20">
    <source>
        <dbReference type="Pfam" id="PF25087"/>
    </source>
</evidence>
<feature type="domain" description="MobA-like NTP transferase" evidence="19">
    <location>
        <begin position="3"/>
        <end position="120"/>
    </location>
</feature>
<sequence>MNVVILAAGMGKRMQSALPKVLHPLAGKSLLAHVVDTARTLSPSRLCIIYGHGGDAVPAAFDATDIVFAKQEPQLGTGHAVMQALPFLDDTTPTLVLYGDVPLTTSDSLRRLLACAGTDTLGILTVDMADPTGYGRMVRENGQIVRIAEQKDASADELALTEINTGILVAPTLHLKRWLASLSNNNAQGEYYLTDIVACAVADGVAVHSAQPGAVWETLGVNSKVQLAELERVHQRNVAHSLLEQGVTLADPARIDVRGTLICGRDVSIDVGCVFEGTVVVADNVRIDAHCVIKNARIAAGAHIKPFCHIEDAVVGAAAMIGPYARLRPGAELADGVHVGNFVEIKNSQLGAGSKANHLAYIGDATIGARVNVGAGTITCNYDGVNKFRTIIEDDVFIGSDTQLVAPVRVGAGATIGAGTTLTKDAPAGKLTLSRSKQLTIDGWQRPIKQKK</sequence>
<evidence type="ECO:0000256" key="10">
    <source>
        <dbReference type="ARBA" id="ARBA00022960"/>
    </source>
</evidence>
<comment type="caution">
    <text evidence="21">The sequence shown here is derived from an EMBL/GenBank/DDBJ whole genome shotgun (WGS) entry which is preliminary data.</text>
</comment>
<feature type="binding site" evidence="18">
    <location>
        <position position="222"/>
    </location>
    <ligand>
        <name>Mg(2+)</name>
        <dbReference type="ChEBI" id="CHEBI:18420"/>
    </ligand>
</feature>
<feature type="binding site" evidence="18">
    <location>
        <begin position="381"/>
        <end position="382"/>
    </location>
    <ligand>
        <name>acetyl-CoA</name>
        <dbReference type="ChEBI" id="CHEBI:57288"/>
    </ligand>
</feature>
<feature type="binding site" evidence="18">
    <location>
        <position position="100"/>
    </location>
    <ligand>
        <name>Mg(2+)</name>
        <dbReference type="ChEBI" id="CHEBI:18420"/>
    </ligand>
</feature>
<keyword evidence="10 18" id="KW-0133">Cell shape</keyword>
<dbReference type="InterPro" id="IPR029044">
    <property type="entry name" value="Nucleotide-diphossugar_trans"/>
</dbReference>
<dbReference type="Proteomes" id="UP001501353">
    <property type="component" value="Unassembled WGS sequence"/>
</dbReference>
<evidence type="ECO:0000256" key="16">
    <source>
        <dbReference type="ARBA" id="ARBA00048493"/>
    </source>
</evidence>
<evidence type="ECO:0000256" key="15">
    <source>
        <dbReference type="ARBA" id="ARBA00048247"/>
    </source>
</evidence>
<feature type="binding site" evidence="18">
    <location>
        <position position="149"/>
    </location>
    <ligand>
        <name>UDP-N-acetyl-alpha-D-glucosamine</name>
        <dbReference type="ChEBI" id="CHEBI:57705"/>
    </ligand>
</feature>
<dbReference type="InterPro" id="IPR056729">
    <property type="entry name" value="GMPPB_C"/>
</dbReference>
<keyword evidence="12 18" id="KW-0511">Multifunctional enzyme</keyword>
<feature type="domain" description="Mannose-1-phosphate guanyltransferase C-terminal" evidence="20">
    <location>
        <begin position="259"/>
        <end position="340"/>
    </location>
</feature>
<dbReference type="InterPro" id="IPR038009">
    <property type="entry name" value="GlmU_C_LbH"/>
</dbReference>
<evidence type="ECO:0000256" key="18">
    <source>
        <dbReference type="HAMAP-Rule" id="MF_01631"/>
    </source>
</evidence>
<reference evidence="22" key="1">
    <citation type="journal article" date="2019" name="Int. J. Syst. Evol. Microbiol.">
        <title>The Global Catalogue of Microorganisms (GCM) 10K type strain sequencing project: providing services to taxonomists for standard genome sequencing and annotation.</title>
        <authorList>
            <consortium name="The Broad Institute Genomics Platform"/>
            <consortium name="The Broad Institute Genome Sequencing Center for Infectious Disease"/>
            <person name="Wu L."/>
            <person name="Ma J."/>
        </authorList>
    </citation>
    <scope>NUCLEOTIDE SEQUENCE [LARGE SCALE GENOMIC DNA]</scope>
    <source>
        <strain evidence="22">JCM 16673</strain>
    </source>
</reference>
<dbReference type="InterPro" id="IPR001451">
    <property type="entry name" value="Hexapep"/>
</dbReference>
<evidence type="ECO:0000259" key="19">
    <source>
        <dbReference type="Pfam" id="PF12804"/>
    </source>
</evidence>
<keyword evidence="9 18" id="KW-0460">Magnesium</keyword>
<dbReference type="CDD" id="cd03353">
    <property type="entry name" value="LbH_GlmU_C"/>
    <property type="match status" value="1"/>
</dbReference>
<name>A0ABP7TXP0_9BURK</name>
<dbReference type="Pfam" id="PF00132">
    <property type="entry name" value="Hexapep"/>
    <property type="match status" value="1"/>
</dbReference>
<feature type="binding site" evidence="18">
    <location>
        <begin position="98"/>
        <end position="100"/>
    </location>
    <ligand>
        <name>UDP-N-acetyl-alpha-D-glucosamine</name>
        <dbReference type="ChEBI" id="CHEBI:57705"/>
    </ligand>
</feature>
<feature type="binding site" evidence="18">
    <location>
        <position position="135"/>
    </location>
    <ligand>
        <name>UDP-N-acetyl-alpha-D-glucosamine</name>
        <dbReference type="ChEBI" id="CHEBI:57705"/>
    </ligand>
</feature>
<dbReference type="InterPro" id="IPR025877">
    <property type="entry name" value="MobA-like_NTP_Trfase"/>
</dbReference>
<comment type="pathway">
    <text evidence="18">Nucleotide-sugar biosynthesis; UDP-N-acetyl-alpha-D-glucosamine biosynthesis; N-acetyl-alpha-D-glucosamine 1-phosphate from alpha-D-glucosamine 6-phosphate (route II): step 2/2.</text>
</comment>
<feature type="region of interest" description="Linker" evidence="18">
    <location>
        <begin position="225"/>
        <end position="245"/>
    </location>
</feature>
<dbReference type="EC" id="2.3.1.157" evidence="18"/>
<evidence type="ECO:0000256" key="8">
    <source>
        <dbReference type="ARBA" id="ARBA00022737"/>
    </source>
</evidence>
<evidence type="ECO:0000313" key="21">
    <source>
        <dbReference type="EMBL" id="GAA4032814.1"/>
    </source>
</evidence>
<proteinExistence type="inferred from homology"/>
<evidence type="ECO:0000256" key="4">
    <source>
        <dbReference type="ARBA" id="ARBA00022490"/>
    </source>
</evidence>
<feature type="binding site" evidence="18">
    <location>
        <position position="400"/>
    </location>
    <ligand>
        <name>acetyl-CoA</name>
        <dbReference type="ChEBI" id="CHEBI:57288"/>
    </ligand>
</feature>
<comment type="subunit">
    <text evidence="18">Homotrimer.</text>
</comment>